<evidence type="ECO:0008006" key="3">
    <source>
        <dbReference type="Google" id="ProtNLM"/>
    </source>
</evidence>
<dbReference type="Gene3D" id="3.60.20.10">
    <property type="entry name" value="Glutamine Phosphoribosylpyrophosphate, subunit 1, domain 1"/>
    <property type="match status" value="1"/>
</dbReference>
<dbReference type="PANTHER" id="PTHR39328">
    <property type="entry name" value="BLL2871 PROTEIN"/>
    <property type="match status" value="1"/>
</dbReference>
<reference evidence="1" key="1">
    <citation type="submission" date="2015-04" db="EMBL/GenBank/DDBJ databases">
        <title>Complete genome sequence of Microbacterium chocolatum SIT 101, a bacterium enantioselectively hydrolyzing mesomeric diesters.</title>
        <authorList>
            <person name="Li X."/>
            <person name="Xu Y."/>
        </authorList>
    </citation>
    <scope>NUCLEOTIDE SEQUENCE [LARGE SCALE GENOMIC DNA]</scope>
    <source>
        <strain evidence="1">SIT 101</strain>
    </source>
</reference>
<name>A0A0M8MJZ3_9MICO</name>
<dbReference type="Proteomes" id="UP000037737">
    <property type="component" value="Unassembled WGS sequence"/>
</dbReference>
<dbReference type="PANTHER" id="PTHR39328:SF1">
    <property type="entry name" value="BLL2871 PROTEIN"/>
    <property type="match status" value="1"/>
</dbReference>
<dbReference type="AlphaFoldDB" id="A0A0M8MJZ3"/>
<dbReference type="PATRIC" id="fig|84292.3.peg.742"/>
<sequence>MTFTVLARHPQSGLLGAATASRSLAVGNAVPAVRAGVGAVASQAWTNRALRGLLLDATDAGADAQTAIDRIADWDSGAPLRQALLLPARGAGAAHTGTETTPWTGHLVLEDAIVAGNLLAGPGVLEAMRDALAPLSTLDAHAPDAAARFAGVLVGVLAAGEVAGGDVRGRQSAAVLVAGATEADGTVDLRVDDHADPLDDLARLVDLRAADLRGSVTAR</sequence>
<organism evidence="1 2">
    <name type="scientific">Microbacterium aurantiacum</name>
    <dbReference type="NCBI Taxonomy" id="162393"/>
    <lineage>
        <taxon>Bacteria</taxon>
        <taxon>Bacillati</taxon>
        <taxon>Actinomycetota</taxon>
        <taxon>Actinomycetes</taxon>
        <taxon>Micrococcales</taxon>
        <taxon>Microbacteriaceae</taxon>
        <taxon>Microbacterium</taxon>
    </lineage>
</organism>
<dbReference type="InterPro" id="IPR010430">
    <property type="entry name" value="DUF1028"/>
</dbReference>
<dbReference type="Pfam" id="PF06267">
    <property type="entry name" value="DUF1028"/>
    <property type="match status" value="1"/>
</dbReference>
<protein>
    <recommendedName>
        <fullName evidence="3">Ntn-hydrolase superfamily protein</fullName>
    </recommendedName>
</protein>
<proteinExistence type="predicted"/>
<comment type="caution">
    <text evidence="1">The sequence shown here is derived from an EMBL/GenBank/DDBJ whole genome shotgun (WGS) entry which is preliminary data.</text>
</comment>
<evidence type="ECO:0000313" key="2">
    <source>
        <dbReference type="Proteomes" id="UP000037737"/>
    </source>
</evidence>
<dbReference type="InterPro" id="IPR029055">
    <property type="entry name" value="Ntn_hydrolases_N"/>
</dbReference>
<dbReference type="OrthoDB" id="9790012at2"/>
<dbReference type="KEGG" id="mcw:A8L33_02630"/>
<dbReference type="EMBL" id="LAVO01000003">
    <property type="protein sequence ID" value="KOS11647.1"/>
    <property type="molecule type" value="Genomic_DNA"/>
</dbReference>
<accession>A0A0M8MJZ3</accession>
<evidence type="ECO:0000313" key="1">
    <source>
        <dbReference type="EMBL" id="KOS11647.1"/>
    </source>
</evidence>
<gene>
    <name evidence="1" type="ORF">XI38_03570</name>
</gene>
<dbReference type="SUPFAM" id="SSF56235">
    <property type="entry name" value="N-terminal nucleophile aminohydrolases (Ntn hydrolases)"/>
    <property type="match status" value="1"/>
</dbReference>
<keyword evidence="2" id="KW-1185">Reference proteome</keyword>